<dbReference type="EMBL" id="LN879502">
    <property type="protein sequence ID" value="CUI17331.1"/>
    <property type="molecule type" value="Genomic_DNA"/>
</dbReference>
<protein>
    <recommendedName>
        <fullName evidence="1">DUF2760 domain-containing protein</fullName>
    </recommendedName>
</protein>
<dbReference type="STRING" id="389348.PNK_1724"/>
<name>A0A0U5ESV5_9BACT</name>
<dbReference type="KEGG" id="pnl:PNK_1724"/>
<dbReference type="AlphaFoldDB" id="A0A0U5ESV5"/>
<feature type="domain" description="DUF2760" evidence="1">
    <location>
        <begin position="37"/>
        <end position="158"/>
    </location>
</feature>
<accession>A0A0U5ESV5</accession>
<proteinExistence type="predicted"/>
<dbReference type="PATRIC" id="fig|389348.3.peg.1938"/>
<reference evidence="3" key="1">
    <citation type="submission" date="2015-09" db="EMBL/GenBank/DDBJ databases">
        <authorList>
            <person name="Bertelli C."/>
        </authorList>
    </citation>
    <scope>NUCLEOTIDE SEQUENCE [LARGE SCALE GENOMIC DNA]</scope>
    <source>
        <strain evidence="3">KNic</strain>
    </source>
</reference>
<dbReference type="Proteomes" id="UP000069902">
    <property type="component" value="Chromosome cPNK"/>
</dbReference>
<dbReference type="Pfam" id="PF10816">
    <property type="entry name" value="DUF2760"/>
    <property type="match status" value="1"/>
</dbReference>
<keyword evidence="3" id="KW-1185">Reference proteome</keyword>
<evidence type="ECO:0000313" key="3">
    <source>
        <dbReference type="Proteomes" id="UP000069902"/>
    </source>
</evidence>
<gene>
    <name evidence="2" type="ORF">PNK_1724</name>
</gene>
<organism evidence="2 3">
    <name type="scientific">Candidatus Protochlamydia naegleriophila</name>
    <dbReference type="NCBI Taxonomy" id="389348"/>
    <lineage>
        <taxon>Bacteria</taxon>
        <taxon>Pseudomonadati</taxon>
        <taxon>Chlamydiota</taxon>
        <taxon>Chlamydiia</taxon>
        <taxon>Parachlamydiales</taxon>
        <taxon>Parachlamydiaceae</taxon>
        <taxon>Candidatus Protochlamydia</taxon>
    </lineage>
</organism>
<sequence length="160" mass="17875">MGLGLAFKAFMKAFKDPQKAEEFLKDEAPKQIEAVDQSHLRMLYYLQQGGRLIDFLKEDISAFSDAQVGAAVRKIHQDCAQSIEDLVTIRPLREEQEGTTVQIPKGYNPSEIKVVGKVKGEPPFSGTLIHRGWKAHKRSLPKKTGELATDVICPAEIEIK</sequence>
<evidence type="ECO:0000313" key="2">
    <source>
        <dbReference type="EMBL" id="CUI17331.1"/>
    </source>
</evidence>
<dbReference type="RefSeq" id="WP_059061491.1">
    <property type="nucleotide sequence ID" value="NZ_LN879502.1"/>
</dbReference>
<dbReference type="InterPro" id="IPR021212">
    <property type="entry name" value="DUF2760"/>
</dbReference>
<dbReference type="InParanoid" id="A0A0U5ESV5"/>
<evidence type="ECO:0000259" key="1">
    <source>
        <dbReference type="Pfam" id="PF10816"/>
    </source>
</evidence>